<gene>
    <name evidence="2" type="ORF">GLIP_3896</name>
</gene>
<sequence>MDPQFEQWQQSFQEGTPKVDVHKLAMQVSKNDKREKAKAWIDLIAGCCVSAFCVYFLLVYADTTLSKLLVATLSPIPLAFSLWAFRLRQSQSIEHSLDINQLLEFKRKKLYNQVYYWKVSAIVLTGLWLGLVAFAGVSFIYQVSDNLWLTQVLIQTIVLIVTWGRFVFLKKHLHKRITAIDALR</sequence>
<keyword evidence="1" id="KW-0472">Membrane</keyword>
<name>K6YEB3_9ALTE</name>
<evidence type="ECO:0000256" key="1">
    <source>
        <dbReference type="SAM" id="Phobius"/>
    </source>
</evidence>
<feature type="transmembrane region" description="Helical" evidence="1">
    <location>
        <begin position="115"/>
        <end position="141"/>
    </location>
</feature>
<keyword evidence="1" id="KW-0812">Transmembrane</keyword>
<feature type="transmembrane region" description="Helical" evidence="1">
    <location>
        <begin position="147"/>
        <end position="168"/>
    </location>
</feature>
<protein>
    <submittedName>
        <fullName evidence="2">Uncharacterized protein</fullName>
    </submittedName>
</protein>
<keyword evidence="1" id="KW-1133">Transmembrane helix</keyword>
<dbReference type="Proteomes" id="UP000006334">
    <property type="component" value="Unassembled WGS sequence"/>
</dbReference>
<dbReference type="STRING" id="1127673.GLIP_3896"/>
<comment type="caution">
    <text evidence="2">The sequence shown here is derived from an EMBL/GenBank/DDBJ whole genome shotgun (WGS) entry which is preliminary data.</text>
</comment>
<dbReference type="eggNOG" id="ENOG50341HB">
    <property type="taxonomic scope" value="Bacteria"/>
</dbReference>
<reference evidence="2 3" key="1">
    <citation type="journal article" date="2017" name="Antonie Van Leeuwenhoek">
        <title>Rhizobium rhizosphaerae sp. nov., a novel species isolated from rice rhizosphere.</title>
        <authorList>
            <person name="Zhao J.J."/>
            <person name="Zhang J."/>
            <person name="Zhang R.J."/>
            <person name="Zhang C.W."/>
            <person name="Yin H.Q."/>
            <person name="Zhang X.X."/>
        </authorList>
    </citation>
    <scope>NUCLEOTIDE SEQUENCE [LARGE SCALE GENOMIC DNA]</scope>
    <source>
        <strain evidence="2 3">E3</strain>
    </source>
</reference>
<dbReference type="AlphaFoldDB" id="K6YEB3"/>
<proteinExistence type="predicted"/>
<feature type="transmembrane region" description="Helical" evidence="1">
    <location>
        <begin position="39"/>
        <end position="61"/>
    </location>
</feature>
<dbReference type="RefSeq" id="WP_008846309.1">
    <property type="nucleotide sequence ID" value="NZ_BAEN01000076.1"/>
</dbReference>
<keyword evidence="3" id="KW-1185">Reference proteome</keyword>
<dbReference type="OrthoDB" id="6329939at2"/>
<dbReference type="EMBL" id="BAEN01000076">
    <property type="protein sequence ID" value="GAC16507.1"/>
    <property type="molecule type" value="Genomic_DNA"/>
</dbReference>
<accession>K6YEB3</accession>
<evidence type="ECO:0000313" key="2">
    <source>
        <dbReference type="EMBL" id="GAC16507.1"/>
    </source>
</evidence>
<evidence type="ECO:0000313" key="3">
    <source>
        <dbReference type="Proteomes" id="UP000006334"/>
    </source>
</evidence>
<feature type="transmembrane region" description="Helical" evidence="1">
    <location>
        <begin position="67"/>
        <end position="85"/>
    </location>
</feature>
<organism evidence="2 3">
    <name type="scientific">Aliiglaciecola lipolytica E3</name>
    <dbReference type="NCBI Taxonomy" id="1127673"/>
    <lineage>
        <taxon>Bacteria</taxon>
        <taxon>Pseudomonadati</taxon>
        <taxon>Pseudomonadota</taxon>
        <taxon>Gammaproteobacteria</taxon>
        <taxon>Alteromonadales</taxon>
        <taxon>Alteromonadaceae</taxon>
        <taxon>Aliiglaciecola</taxon>
    </lineage>
</organism>